<feature type="transmembrane region" description="Helical" evidence="7">
    <location>
        <begin position="100"/>
        <end position="126"/>
    </location>
</feature>
<feature type="transmembrane region" description="Helical" evidence="7">
    <location>
        <begin position="39"/>
        <end position="58"/>
    </location>
</feature>
<keyword evidence="6 7" id="KW-0472">Membrane</keyword>
<sequence>MAFQAGMNPPGGVWQDTNKDHTAGFSIMADNFPIDYRDFLIYNTSGFVASLSIILLLISGLPLKRRVFMWILMIIMWVAITAMALTYVKAISVFTPDHQYAAALKVIVIGQLVWSGLMLLLLLGYIEIKLLTKVWFPS</sequence>
<keyword evidence="2 7" id="KW-0812">Transmembrane</keyword>
<dbReference type="AlphaFoldDB" id="A0A1R3GI09"/>
<dbReference type="GO" id="GO:0005886">
    <property type="term" value="C:plasma membrane"/>
    <property type="evidence" value="ECO:0007669"/>
    <property type="project" value="TreeGrafter"/>
</dbReference>
<dbReference type="STRING" id="93759.A0A1R3GI09"/>
<feature type="domain" description="PGG" evidence="8">
    <location>
        <begin position="1"/>
        <end position="92"/>
    </location>
</feature>
<dbReference type="Pfam" id="PF13962">
    <property type="entry name" value="PGG"/>
    <property type="match status" value="1"/>
</dbReference>
<comment type="subcellular location">
    <subcellularLocation>
        <location evidence="1">Membrane</location>
        <topology evidence="1">Multi-pass membrane protein</topology>
    </subcellularLocation>
</comment>
<dbReference type="EMBL" id="AWUE01022495">
    <property type="protein sequence ID" value="OMO57712.1"/>
    <property type="molecule type" value="Genomic_DNA"/>
</dbReference>
<comment type="caution">
    <text evidence="9">The sequence shown here is derived from an EMBL/GenBank/DDBJ whole genome shotgun (WGS) entry which is preliminary data.</text>
</comment>
<evidence type="ECO:0000256" key="3">
    <source>
        <dbReference type="ARBA" id="ARBA00022737"/>
    </source>
</evidence>
<evidence type="ECO:0000259" key="8">
    <source>
        <dbReference type="Pfam" id="PF13962"/>
    </source>
</evidence>
<dbReference type="PANTHER" id="PTHR24186:SF37">
    <property type="entry name" value="PGG DOMAIN-CONTAINING PROTEIN"/>
    <property type="match status" value="1"/>
</dbReference>
<evidence type="ECO:0000313" key="10">
    <source>
        <dbReference type="Proteomes" id="UP000187203"/>
    </source>
</evidence>
<protein>
    <recommendedName>
        <fullName evidence="8">PGG domain-containing protein</fullName>
    </recommendedName>
</protein>
<organism evidence="9 10">
    <name type="scientific">Corchorus olitorius</name>
    <dbReference type="NCBI Taxonomy" id="93759"/>
    <lineage>
        <taxon>Eukaryota</taxon>
        <taxon>Viridiplantae</taxon>
        <taxon>Streptophyta</taxon>
        <taxon>Embryophyta</taxon>
        <taxon>Tracheophyta</taxon>
        <taxon>Spermatophyta</taxon>
        <taxon>Magnoliopsida</taxon>
        <taxon>eudicotyledons</taxon>
        <taxon>Gunneridae</taxon>
        <taxon>Pentapetalae</taxon>
        <taxon>rosids</taxon>
        <taxon>malvids</taxon>
        <taxon>Malvales</taxon>
        <taxon>Malvaceae</taxon>
        <taxon>Grewioideae</taxon>
        <taxon>Apeibeae</taxon>
        <taxon>Corchorus</taxon>
    </lineage>
</organism>
<dbReference type="OrthoDB" id="681126at2759"/>
<keyword evidence="10" id="KW-1185">Reference proteome</keyword>
<dbReference type="Proteomes" id="UP000187203">
    <property type="component" value="Unassembled WGS sequence"/>
</dbReference>
<dbReference type="PANTHER" id="PTHR24186">
    <property type="entry name" value="PROTEIN PHOSPHATASE 1 REGULATORY SUBUNIT"/>
    <property type="match status" value="1"/>
</dbReference>
<evidence type="ECO:0000313" key="9">
    <source>
        <dbReference type="EMBL" id="OMO57712.1"/>
    </source>
</evidence>
<evidence type="ECO:0000256" key="2">
    <source>
        <dbReference type="ARBA" id="ARBA00022692"/>
    </source>
</evidence>
<accession>A0A1R3GI09</accession>
<name>A0A1R3GI09_9ROSI</name>
<dbReference type="InterPro" id="IPR026961">
    <property type="entry name" value="PGG_dom"/>
</dbReference>
<keyword evidence="4 7" id="KW-1133">Transmembrane helix</keyword>
<keyword evidence="3" id="KW-0677">Repeat</keyword>
<gene>
    <name evidence="9" type="ORF">COLO4_35168</name>
</gene>
<evidence type="ECO:0000256" key="5">
    <source>
        <dbReference type="ARBA" id="ARBA00023043"/>
    </source>
</evidence>
<evidence type="ECO:0000256" key="7">
    <source>
        <dbReference type="SAM" id="Phobius"/>
    </source>
</evidence>
<reference evidence="10" key="1">
    <citation type="submission" date="2013-09" db="EMBL/GenBank/DDBJ databases">
        <title>Corchorus olitorius genome sequencing.</title>
        <authorList>
            <person name="Alam M."/>
            <person name="Haque M.S."/>
            <person name="Islam M.S."/>
            <person name="Emdad E.M."/>
            <person name="Islam M.M."/>
            <person name="Ahmed B."/>
            <person name="Halim A."/>
            <person name="Hossen Q.M.M."/>
            <person name="Hossain M.Z."/>
            <person name="Ahmed R."/>
            <person name="Khan M.M."/>
            <person name="Islam R."/>
            <person name="Rashid M.M."/>
            <person name="Khan S.A."/>
            <person name="Rahman M.S."/>
            <person name="Alam M."/>
            <person name="Yahiya A.S."/>
            <person name="Khan M.S."/>
            <person name="Azam M.S."/>
            <person name="Haque T."/>
            <person name="Lashkar M.Z.H."/>
            <person name="Akhand A.I."/>
            <person name="Morshed G."/>
            <person name="Roy S."/>
            <person name="Uddin K.S."/>
            <person name="Rabeya T."/>
            <person name="Hossain A.S."/>
            <person name="Chowdhury A."/>
            <person name="Snigdha A.R."/>
            <person name="Mortoza M.S."/>
            <person name="Matin S.A."/>
            <person name="Hoque S.M.E."/>
            <person name="Islam M.K."/>
            <person name="Roy D.K."/>
            <person name="Haider R."/>
            <person name="Moosa M.M."/>
            <person name="Elias S.M."/>
            <person name="Hasan A.M."/>
            <person name="Jahan S."/>
            <person name="Shafiuddin M."/>
            <person name="Mahmood N."/>
            <person name="Shommy N.S."/>
        </authorList>
    </citation>
    <scope>NUCLEOTIDE SEQUENCE [LARGE SCALE GENOMIC DNA]</scope>
    <source>
        <strain evidence="10">cv. O-4</strain>
    </source>
</reference>
<proteinExistence type="predicted"/>
<evidence type="ECO:0000256" key="6">
    <source>
        <dbReference type="ARBA" id="ARBA00023136"/>
    </source>
</evidence>
<evidence type="ECO:0000256" key="1">
    <source>
        <dbReference type="ARBA" id="ARBA00004141"/>
    </source>
</evidence>
<keyword evidence="5" id="KW-0040">ANK repeat</keyword>
<evidence type="ECO:0000256" key="4">
    <source>
        <dbReference type="ARBA" id="ARBA00022989"/>
    </source>
</evidence>
<feature type="transmembrane region" description="Helical" evidence="7">
    <location>
        <begin position="67"/>
        <end position="88"/>
    </location>
</feature>